<keyword evidence="1" id="KW-0812">Transmembrane</keyword>
<protein>
    <recommendedName>
        <fullName evidence="2">Telomere-length maintenance and DNA damage repair domain-containing protein</fullName>
    </recommendedName>
</protein>
<reference evidence="3 4" key="1">
    <citation type="journal article" date="2009" name="Nature">
        <title>Evolution of pathogenicity and sexual reproduction in eight Candida genomes.</title>
        <authorList>
            <person name="Butler G."/>
            <person name="Rasmussen M.D."/>
            <person name="Lin M.F."/>
            <person name="Santos M.A."/>
            <person name="Sakthikumar S."/>
            <person name="Munro C.A."/>
            <person name="Rheinbay E."/>
            <person name="Grabherr M."/>
            <person name="Forche A."/>
            <person name="Reedy J.L."/>
            <person name="Agrafioti I."/>
            <person name="Arnaud M.B."/>
            <person name="Bates S."/>
            <person name="Brown A.J."/>
            <person name="Brunke S."/>
            <person name="Costanzo M.C."/>
            <person name="Fitzpatrick D.A."/>
            <person name="de Groot P.W."/>
            <person name="Harris D."/>
            <person name="Hoyer L.L."/>
            <person name="Hube B."/>
            <person name="Klis F.M."/>
            <person name="Kodira C."/>
            <person name="Lennard N."/>
            <person name="Logue M.E."/>
            <person name="Martin R."/>
            <person name="Neiman A.M."/>
            <person name="Nikolaou E."/>
            <person name="Quail M.A."/>
            <person name="Quinn J."/>
            <person name="Santos M.C."/>
            <person name="Schmitzberger F.F."/>
            <person name="Sherlock G."/>
            <person name="Shah P."/>
            <person name="Silverstein K.A."/>
            <person name="Skrzypek M.S."/>
            <person name="Soll D."/>
            <person name="Staggs R."/>
            <person name="Stansfield I."/>
            <person name="Stumpf M.P."/>
            <person name="Sudbery P.E."/>
            <person name="Srikantha T."/>
            <person name="Zeng Q."/>
            <person name="Berman J."/>
            <person name="Berriman M."/>
            <person name="Heitman J."/>
            <person name="Gow N.A."/>
            <person name="Lorenz M.C."/>
            <person name="Birren B.W."/>
            <person name="Kellis M."/>
            <person name="Cuomo C.A."/>
        </authorList>
    </citation>
    <scope>NUCLEOTIDE SEQUENCE [LARGE SCALE GENOMIC DNA]</scope>
    <source>
        <strain evidence="4">ATCC 11503 / BCRC 21390 / CBS 2605 / JCM 1781 / NBRC 1676 / NRRL YB-4239</strain>
    </source>
</reference>
<proteinExistence type="predicted"/>
<dbReference type="eggNOG" id="KOG0892">
    <property type="taxonomic scope" value="Eukaryota"/>
</dbReference>
<evidence type="ECO:0000313" key="4">
    <source>
        <dbReference type="Proteomes" id="UP000001996"/>
    </source>
</evidence>
<dbReference type="GeneID" id="5231093"/>
<evidence type="ECO:0000313" key="3">
    <source>
        <dbReference type="EMBL" id="EDK46621.1"/>
    </source>
</evidence>
<gene>
    <name evidence="3" type="ORF">LELG_04802</name>
</gene>
<keyword evidence="1" id="KW-1133">Transmembrane helix</keyword>
<accession>A5E5B3</accession>
<dbReference type="KEGG" id="lel:PVL30_005535"/>
<dbReference type="InParanoid" id="A5E5B3"/>
<feature type="domain" description="Telomere-length maintenance and DNA damage repair" evidence="2">
    <location>
        <begin position="1"/>
        <end position="158"/>
    </location>
</feature>
<organism evidence="3 4">
    <name type="scientific">Lodderomyces elongisporus (strain ATCC 11503 / CBS 2605 / JCM 1781 / NBRC 1676 / NRRL YB-4239)</name>
    <name type="common">Yeast</name>
    <name type="synonym">Saccharomyces elongisporus</name>
    <dbReference type="NCBI Taxonomy" id="379508"/>
    <lineage>
        <taxon>Eukaryota</taxon>
        <taxon>Fungi</taxon>
        <taxon>Dikarya</taxon>
        <taxon>Ascomycota</taxon>
        <taxon>Saccharomycotina</taxon>
        <taxon>Pichiomycetes</taxon>
        <taxon>Debaryomycetaceae</taxon>
        <taxon>Candida/Lodderomyces clade</taxon>
        <taxon>Lodderomyces</taxon>
    </lineage>
</organism>
<dbReference type="Pfam" id="PF11640">
    <property type="entry name" value="TAN"/>
    <property type="match status" value="1"/>
</dbReference>
<keyword evidence="4" id="KW-1185">Reference proteome</keyword>
<feature type="transmembrane region" description="Helical" evidence="1">
    <location>
        <begin position="1523"/>
        <end position="1544"/>
    </location>
</feature>
<dbReference type="VEuPathDB" id="FungiDB:LELG_04802"/>
<dbReference type="HOGENOM" id="CLU_246145_0_0_1"/>
<dbReference type="STRING" id="379508.A5E5B3"/>
<dbReference type="OrthoDB" id="10446623at2759"/>
<name>A5E5B3_LODEL</name>
<dbReference type="EMBL" id="CH981530">
    <property type="protein sequence ID" value="EDK46621.1"/>
    <property type="molecule type" value="Genomic_DNA"/>
</dbReference>
<dbReference type="GO" id="GO:0004674">
    <property type="term" value="F:protein serine/threonine kinase activity"/>
    <property type="evidence" value="ECO:0007669"/>
    <property type="project" value="InterPro"/>
</dbReference>
<dbReference type="InterPro" id="IPR021668">
    <property type="entry name" value="TAN"/>
</dbReference>
<evidence type="ECO:0000256" key="1">
    <source>
        <dbReference type="SAM" id="Phobius"/>
    </source>
</evidence>
<dbReference type="SMART" id="SM01342">
    <property type="entry name" value="TAN"/>
    <property type="match status" value="1"/>
</dbReference>
<sequence length="1556" mass="178036">MSTIDLASLVNLLQSTKVKDRNDALTHLEQVASSRIRLSLKQLRSLATSIFLLIEYESRAYGLEKSTLNAAGDMRLNSASYSLRLLVQKSVDDKLNVKYKVYMDICVHIINLFYIQDVKVKDVPELLLPCTIDFVKIIAKIMSVAYFIDHLSNKEWSTLYSFLIRAIDYELRDLHENVYSQKPAERILTELWLALELLLNCENATCGIQIYQNKQYFKLLAIVNSARNVFKKESPIYISLFKVINKMIAMFATEDVKFVNKMITIGLDLLLNCLTTNWERLYDQFLIFLNLPSTHHFITLEGGLPKLDGDCDLQLTNILEESEFQLLEENKEGSKDKTKMESKIEDLNFLLIKLEKLILFFIQSTSSASKDIVSKSIGLSSSLGAPSTVITTWSCLENIHLVLKNESRSWLLMTATVRLLHSYYNIKSILGFFSSSILSSSSSPSSSKLHDGRIYRGTSTDILKSALIKSDSAIEFCNELLTATSLPQLRIKGLKTLTFYLEIFSFPLVNEKGNVLGNKFKNGIGNGNGNENKVGEEKIQEVTSNATGQRQKLTDEFVLLAANETTNTSFDFTVLDDTKNTFNAETMLRKITDSFDIENSGFWNLLLSRTIFFLINLSAFRERNVREFVQLVLLLSFNQLHKEQTFTVSANVISFILENFRHDMHKLIDDSILTQLETAIDFPEANGPFTLHDESFTFWYNVYQLVVDIDLSKRTILPTKIAHWLLAKWDMVFCKHSHGQQHRMQRQCMSIPQFLIWLSGGEISLGKDTMLSTNLPKIVPFSNLFKIQEESNLLEQFMILQKQKRQISYKFIGKLEGVAFKLDDNLWDKVLATHMVFSTGNPDYIGSLLWLLNTISLLGLLESSDISDLSKKSKTLQDQLSKGYDLFSSAKFTKETVSHISEILVEYLPCLSLGISKIIYSFPFHNIFKTIESFFADTSKSKKRRINIEKEEDEEGLVEKKNYQKITNQGTQISDDSLVFDKFMSETPEAKLNTSLDTNGNENYILNYITLKRLVYKLHALPNEDLLSELVVVIDQLMNSVSITNNNDNNNNNIVIDALSLIVDEILPLALSSTDSTTASKSLIRLIGAHILIDQRYEKKECILVMISRCLQQFFTFCNFANLDPALQSDISDVVIWLHTLSSKDFITSKLAIQEFVQFCIAYLQNNNEGILPRQVVMNEALRQFRVCPNVSKIFLQKSFSKLMTKLRSREQQELYSKLFDAFDSPQSGIEVGATFAMFLSGLSTSLTRVFLLSLFNLVECSRFPHLLPYLKLSIKRMTDPSELTSFANVGDIFTRFKTELLHEWWIHDLFDTFPFSVFGFQNYDIFVLSNYREITACVIGTKIGEGYNKRVETVLRQITELRNSPHKAVINESLALILPYAYTKDGVGNKVFDIIFQKNDEYRANISEQLPLIILETIKLIDVHLESDMNAMFVHNNKNKTLFDGTSKLDVSSNLTISLKIGMDLVTKLIDKFQKPREINFWRPSVVYFLLRQQSLLLSPQSTSVLENISILRRIKAFDFDWWWKVVMVIKVVVMVMVMPVVITKSPALTKFLIF</sequence>
<keyword evidence="1" id="KW-0472">Membrane</keyword>
<dbReference type="Proteomes" id="UP000001996">
    <property type="component" value="Unassembled WGS sequence"/>
</dbReference>
<evidence type="ECO:0000259" key="2">
    <source>
        <dbReference type="SMART" id="SM01342"/>
    </source>
</evidence>